<keyword evidence="2" id="KW-1185">Reference proteome</keyword>
<reference evidence="2" key="1">
    <citation type="journal article" date="2018" name="BMC Genomics">
        <title>Genomic insights into host adaptation between the wheat stripe rust pathogen (Puccinia striiformis f. sp. tritici) and the barley stripe rust pathogen (Puccinia striiformis f. sp. hordei).</title>
        <authorList>
            <person name="Xia C."/>
            <person name="Wang M."/>
            <person name="Yin C."/>
            <person name="Cornejo O.E."/>
            <person name="Hulbert S.H."/>
            <person name="Chen X."/>
        </authorList>
    </citation>
    <scope>NUCLEOTIDE SEQUENCE [LARGE SCALE GENOMIC DNA]</scope>
    <source>
        <strain evidence="2">93-210</strain>
    </source>
</reference>
<evidence type="ECO:0000313" key="1">
    <source>
        <dbReference type="EMBL" id="KAI7942284.1"/>
    </source>
</evidence>
<sequence length="452" mass="47942">MLSERSTDELEPLPMERATDLKPLTLGITSAPSPSTVLVHPITNFSKSVIPPMNPPQGSAYTKHLSLPMVSRYFPGFEDLTRFFNSAATYTAMVDWTLDPTPCAFNPSGGPPNPPPDNSQVPIILRYSVHALATLKPRNMIELIDEAAIEFHLDPRSIFLAILINQCPVKISASLYQRIAPLSTIHVQLNSPCTIFNPLPGFPEPILCADPPTNSSTNTSATTAISTASSSSSSNQHHAEQAINDIFNGIAAVSTEPSVAQSPPITNPSSATEIPLGGSSPSAVVDLLPSPISNTSSKPAKGENTTPKPPLSTTSTTKAAGTPVAAAVPTVANGTNNQTTANKPSKKRFLINSLATTNNGNQYHSHHQHRQSHGQEQDSHQARRAKFPFLAKRQSSVSSPTSSVGVIPSSAVSIADSPPEDSARLSGVGLPSSYDPSHELFSMDLFNNLNPS</sequence>
<reference evidence="1 2" key="3">
    <citation type="journal article" date="2022" name="Microbiol. Spectr.">
        <title>Folding features and dynamics of 3D genome architecture in plant fungal pathogens.</title>
        <authorList>
            <person name="Xia C."/>
        </authorList>
    </citation>
    <scope>NUCLEOTIDE SEQUENCE [LARGE SCALE GENOMIC DNA]</scope>
    <source>
        <strain evidence="1 2">93-210</strain>
    </source>
</reference>
<gene>
    <name evidence="1" type="ORF">MJO28_012311</name>
</gene>
<organism evidence="1 2">
    <name type="scientific">Puccinia striiformis f. sp. tritici</name>
    <dbReference type="NCBI Taxonomy" id="168172"/>
    <lineage>
        <taxon>Eukaryota</taxon>
        <taxon>Fungi</taxon>
        <taxon>Dikarya</taxon>
        <taxon>Basidiomycota</taxon>
        <taxon>Pucciniomycotina</taxon>
        <taxon>Pucciniomycetes</taxon>
        <taxon>Pucciniales</taxon>
        <taxon>Pucciniaceae</taxon>
        <taxon>Puccinia</taxon>
    </lineage>
</organism>
<name>A0ACC0E1H8_9BASI</name>
<protein>
    <submittedName>
        <fullName evidence="1">Uncharacterized protein</fullName>
    </submittedName>
</protein>
<proteinExistence type="predicted"/>
<accession>A0ACC0E1H8</accession>
<comment type="caution">
    <text evidence="1">The sequence shown here is derived from an EMBL/GenBank/DDBJ whole genome shotgun (WGS) entry which is preliminary data.</text>
</comment>
<dbReference type="EMBL" id="CM045876">
    <property type="protein sequence ID" value="KAI7942284.1"/>
    <property type="molecule type" value="Genomic_DNA"/>
</dbReference>
<evidence type="ECO:0000313" key="2">
    <source>
        <dbReference type="Proteomes" id="UP001060170"/>
    </source>
</evidence>
<reference evidence="2" key="2">
    <citation type="journal article" date="2018" name="Mol. Plant Microbe Interact.">
        <title>Genome sequence resources for the wheat stripe rust pathogen (Puccinia striiformis f. sp. tritici) and the barley stripe rust pathogen (Puccinia striiformis f. sp. hordei).</title>
        <authorList>
            <person name="Xia C."/>
            <person name="Wang M."/>
            <person name="Yin C."/>
            <person name="Cornejo O.E."/>
            <person name="Hulbert S.H."/>
            <person name="Chen X."/>
        </authorList>
    </citation>
    <scope>NUCLEOTIDE SEQUENCE [LARGE SCALE GENOMIC DNA]</scope>
    <source>
        <strain evidence="2">93-210</strain>
    </source>
</reference>
<dbReference type="Proteomes" id="UP001060170">
    <property type="component" value="Chromosome 12"/>
</dbReference>